<dbReference type="OrthoDB" id="5491135at2"/>
<proteinExistence type="predicted"/>
<organism evidence="2 3">
    <name type="scientific">Dankookia rubra</name>
    <dbReference type="NCBI Taxonomy" id="1442381"/>
    <lineage>
        <taxon>Bacteria</taxon>
        <taxon>Pseudomonadati</taxon>
        <taxon>Pseudomonadota</taxon>
        <taxon>Alphaproteobacteria</taxon>
        <taxon>Acetobacterales</taxon>
        <taxon>Roseomonadaceae</taxon>
        <taxon>Dankookia</taxon>
    </lineage>
</organism>
<dbReference type="Gene3D" id="3.40.50.1820">
    <property type="entry name" value="alpha/beta hydrolase"/>
    <property type="match status" value="1"/>
</dbReference>
<keyword evidence="2" id="KW-0378">Hydrolase</keyword>
<dbReference type="Proteomes" id="UP000295096">
    <property type="component" value="Unassembled WGS sequence"/>
</dbReference>
<gene>
    <name evidence="2" type="ORF">E2C06_17340</name>
</gene>
<dbReference type="AlphaFoldDB" id="A0A4R5QDL4"/>
<dbReference type="InterPro" id="IPR029058">
    <property type="entry name" value="AB_hydrolase_fold"/>
</dbReference>
<comment type="caution">
    <text evidence="2">The sequence shown here is derived from an EMBL/GenBank/DDBJ whole genome shotgun (WGS) entry which is preliminary data.</text>
</comment>
<dbReference type="SUPFAM" id="SSF53474">
    <property type="entry name" value="alpha/beta-Hydrolases"/>
    <property type="match status" value="1"/>
</dbReference>
<reference evidence="2 3" key="1">
    <citation type="journal article" date="2016" name="J. Microbiol.">
        <title>Dankookia rubra gen. nov., sp. nov., an alphaproteobacterium isolated from sediment of a shallow stream.</title>
        <authorList>
            <person name="Kim W.H."/>
            <person name="Kim D.H."/>
            <person name="Kang K."/>
            <person name="Ahn T.Y."/>
        </authorList>
    </citation>
    <scope>NUCLEOTIDE SEQUENCE [LARGE SCALE GENOMIC DNA]</scope>
    <source>
        <strain evidence="2 3">JCM30602</strain>
    </source>
</reference>
<dbReference type="GO" id="GO:0016787">
    <property type="term" value="F:hydrolase activity"/>
    <property type="evidence" value="ECO:0007669"/>
    <property type="project" value="UniProtKB-KW"/>
</dbReference>
<protein>
    <submittedName>
        <fullName evidence="2">Alpha/beta fold hydrolase</fullName>
    </submittedName>
</protein>
<evidence type="ECO:0000313" key="3">
    <source>
        <dbReference type="Proteomes" id="UP000295096"/>
    </source>
</evidence>
<sequence>MPEAPSLLFLPGLLCDDRLWRDQILALRPGTECRVADATQDDSLAAMAARALAEAPPRFGLVALSMGGYLAFEILRQAPERVTRLALFDTSARPDTPEQARRRRGLIGLSRTGLFRGVTPRLLPQLLHPDNMARPVADEVTAMAERVGRDAFLRQQAAILGRPDSRPGLPGIGVPTLVAVGEQDVLTPPDQAAEIAAGIPGAVLHRIPGCGHLPPMEDPAATTALLRGWLGR</sequence>
<evidence type="ECO:0000259" key="1">
    <source>
        <dbReference type="Pfam" id="PF00561"/>
    </source>
</evidence>
<dbReference type="PANTHER" id="PTHR43194:SF5">
    <property type="entry name" value="PIMELOYL-[ACYL-CARRIER PROTEIN] METHYL ESTER ESTERASE"/>
    <property type="match status" value="1"/>
</dbReference>
<keyword evidence="3" id="KW-1185">Reference proteome</keyword>
<dbReference type="Pfam" id="PF00561">
    <property type="entry name" value="Abhydrolase_1"/>
    <property type="match status" value="1"/>
</dbReference>
<dbReference type="PRINTS" id="PR00111">
    <property type="entry name" value="ABHYDROLASE"/>
</dbReference>
<dbReference type="InterPro" id="IPR050228">
    <property type="entry name" value="Carboxylesterase_BioH"/>
</dbReference>
<dbReference type="PANTHER" id="PTHR43194">
    <property type="entry name" value="HYDROLASE ALPHA/BETA FOLD FAMILY"/>
    <property type="match status" value="1"/>
</dbReference>
<dbReference type="RefSeq" id="WP_133289878.1">
    <property type="nucleotide sequence ID" value="NZ_SMSJ01000023.1"/>
</dbReference>
<accession>A0A4R5QDL4</accession>
<feature type="domain" description="AB hydrolase-1" evidence="1">
    <location>
        <begin position="39"/>
        <end position="219"/>
    </location>
</feature>
<dbReference type="InterPro" id="IPR000073">
    <property type="entry name" value="AB_hydrolase_1"/>
</dbReference>
<dbReference type="EMBL" id="SMSJ01000023">
    <property type="protein sequence ID" value="TDH61272.1"/>
    <property type="molecule type" value="Genomic_DNA"/>
</dbReference>
<evidence type="ECO:0000313" key="2">
    <source>
        <dbReference type="EMBL" id="TDH61272.1"/>
    </source>
</evidence>
<name>A0A4R5QDL4_9PROT</name>